<name>A0ACB8TNE4_9APHY</name>
<gene>
    <name evidence="1" type="ORF">BDY19DRAFT_977604</name>
</gene>
<evidence type="ECO:0000313" key="2">
    <source>
        <dbReference type="Proteomes" id="UP001055072"/>
    </source>
</evidence>
<feature type="non-terminal residue" evidence="1">
    <location>
        <position position="61"/>
    </location>
</feature>
<protein>
    <submittedName>
        <fullName evidence="1">Uncharacterized protein</fullName>
    </submittedName>
</protein>
<organism evidence="1 2">
    <name type="scientific">Irpex rosettiformis</name>
    <dbReference type="NCBI Taxonomy" id="378272"/>
    <lineage>
        <taxon>Eukaryota</taxon>
        <taxon>Fungi</taxon>
        <taxon>Dikarya</taxon>
        <taxon>Basidiomycota</taxon>
        <taxon>Agaricomycotina</taxon>
        <taxon>Agaricomycetes</taxon>
        <taxon>Polyporales</taxon>
        <taxon>Irpicaceae</taxon>
        <taxon>Irpex</taxon>
    </lineage>
</organism>
<proteinExistence type="predicted"/>
<keyword evidence="2" id="KW-1185">Reference proteome</keyword>
<evidence type="ECO:0000313" key="1">
    <source>
        <dbReference type="EMBL" id="KAI0083530.1"/>
    </source>
</evidence>
<dbReference type="Proteomes" id="UP001055072">
    <property type="component" value="Unassembled WGS sequence"/>
</dbReference>
<accession>A0ACB8TNE4</accession>
<dbReference type="EMBL" id="MU274961">
    <property type="protein sequence ID" value="KAI0083530.1"/>
    <property type="molecule type" value="Genomic_DNA"/>
</dbReference>
<sequence length="61" mass="7039">MSLRFNGRTSRCKSTMGFYIKQEHDVIRTAGESFRVSFDIRRDIESQAWDGDGDGVFRGFT</sequence>
<reference evidence="1" key="1">
    <citation type="journal article" date="2021" name="Environ. Microbiol.">
        <title>Gene family expansions and transcriptome signatures uncover fungal adaptations to wood decay.</title>
        <authorList>
            <person name="Hage H."/>
            <person name="Miyauchi S."/>
            <person name="Viragh M."/>
            <person name="Drula E."/>
            <person name="Min B."/>
            <person name="Chaduli D."/>
            <person name="Navarro D."/>
            <person name="Favel A."/>
            <person name="Norest M."/>
            <person name="Lesage-Meessen L."/>
            <person name="Balint B."/>
            <person name="Merenyi Z."/>
            <person name="de Eugenio L."/>
            <person name="Morin E."/>
            <person name="Martinez A.T."/>
            <person name="Baldrian P."/>
            <person name="Stursova M."/>
            <person name="Martinez M.J."/>
            <person name="Novotny C."/>
            <person name="Magnuson J.K."/>
            <person name="Spatafora J.W."/>
            <person name="Maurice S."/>
            <person name="Pangilinan J."/>
            <person name="Andreopoulos W."/>
            <person name="LaButti K."/>
            <person name="Hundley H."/>
            <person name="Na H."/>
            <person name="Kuo A."/>
            <person name="Barry K."/>
            <person name="Lipzen A."/>
            <person name="Henrissat B."/>
            <person name="Riley R."/>
            <person name="Ahrendt S."/>
            <person name="Nagy L.G."/>
            <person name="Grigoriev I.V."/>
            <person name="Martin F."/>
            <person name="Rosso M.N."/>
        </authorList>
    </citation>
    <scope>NUCLEOTIDE SEQUENCE</scope>
    <source>
        <strain evidence="1">CBS 384.51</strain>
    </source>
</reference>
<comment type="caution">
    <text evidence="1">The sequence shown here is derived from an EMBL/GenBank/DDBJ whole genome shotgun (WGS) entry which is preliminary data.</text>
</comment>